<keyword evidence="4" id="KW-1185">Reference proteome</keyword>
<protein>
    <submittedName>
        <fullName evidence="2 3">Uncharacterized protein</fullName>
    </submittedName>
</protein>
<dbReference type="eggNOG" id="ENOG502RATU">
    <property type="taxonomic scope" value="Eukaryota"/>
</dbReference>
<gene>
    <name evidence="3" type="primary">20349596</name>
    <name evidence="2" type="ORF">GGTG_09138</name>
</gene>
<feature type="region of interest" description="Disordered" evidence="1">
    <location>
        <begin position="22"/>
        <end position="50"/>
    </location>
</feature>
<reference evidence="3" key="4">
    <citation type="journal article" date="2015" name="G3 (Bethesda)">
        <title>Genome sequences of three phytopathogenic species of the Magnaporthaceae family of fungi.</title>
        <authorList>
            <person name="Okagaki L.H."/>
            <person name="Nunes C.C."/>
            <person name="Sailsbery J."/>
            <person name="Clay B."/>
            <person name="Brown D."/>
            <person name="John T."/>
            <person name="Oh Y."/>
            <person name="Young N."/>
            <person name="Fitzgerald M."/>
            <person name="Haas B.J."/>
            <person name="Zeng Q."/>
            <person name="Young S."/>
            <person name="Adiconis X."/>
            <person name="Fan L."/>
            <person name="Levin J.Z."/>
            <person name="Mitchell T.K."/>
            <person name="Okubara P.A."/>
            <person name="Farman M.L."/>
            <person name="Kohn L.M."/>
            <person name="Birren B."/>
            <person name="Ma L.-J."/>
            <person name="Dean R.A."/>
        </authorList>
    </citation>
    <scope>NUCLEOTIDE SEQUENCE</scope>
    <source>
        <strain evidence="3">R3-111a-1</strain>
    </source>
</reference>
<dbReference type="GeneID" id="20349596"/>
<reference evidence="2" key="3">
    <citation type="submission" date="2010-09" db="EMBL/GenBank/DDBJ databases">
        <title>Annotation of Gaeumannomyces graminis var. tritici R3-111a-1.</title>
        <authorList>
            <consortium name="The Broad Institute Genome Sequencing Platform"/>
            <person name="Ma L.-J."/>
            <person name="Dead R."/>
            <person name="Young S.K."/>
            <person name="Zeng Q."/>
            <person name="Gargeya S."/>
            <person name="Fitzgerald M."/>
            <person name="Haas B."/>
            <person name="Abouelleil A."/>
            <person name="Alvarado L."/>
            <person name="Arachchi H.M."/>
            <person name="Berlin A."/>
            <person name="Brown A."/>
            <person name="Chapman S.B."/>
            <person name="Chen Z."/>
            <person name="Dunbar C."/>
            <person name="Freedman E."/>
            <person name="Gearin G."/>
            <person name="Gellesch M."/>
            <person name="Goldberg J."/>
            <person name="Griggs A."/>
            <person name="Gujja S."/>
            <person name="Heiman D."/>
            <person name="Howarth C."/>
            <person name="Larson L."/>
            <person name="Lui A."/>
            <person name="MacDonald P.J.P."/>
            <person name="Mehta T."/>
            <person name="Montmayeur A."/>
            <person name="Murphy C."/>
            <person name="Neiman D."/>
            <person name="Pearson M."/>
            <person name="Priest M."/>
            <person name="Roberts A."/>
            <person name="Saif S."/>
            <person name="Shea T."/>
            <person name="Shenoy N."/>
            <person name="Sisk P."/>
            <person name="Stolte C."/>
            <person name="Sykes S."/>
            <person name="Yandava C."/>
            <person name="Wortman J."/>
            <person name="Nusbaum C."/>
            <person name="Birren B."/>
        </authorList>
    </citation>
    <scope>NUCLEOTIDE SEQUENCE</scope>
    <source>
        <strain evidence="2">R3-111a-1</strain>
    </source>
</reference>
<feature type="compositionally biased region" description="Low complexity" evidence="1">
    <location>
        <begin position="194"/>
        <end position="206"/>
    </location>
</feature>
<evidence type="ECO:0000313" key="3">
    <source>
        <dbReference type="EnsemblFungi" id="EJT72272"/>
    </source>
</evidence>
<evidence type="ECO:0000313" key="2">
    <source>
        <dbReference type="EMBL" id="EJT72272.1"/>
    </source>
</evidence>
<dbReference type="VEuPathDB" id="FungiDB:GGTG_09138"/>
<proteinExistence type="predicted"/>
<dbReference type="Proteomes" id="UP000006039">
    <property type="component" value="Unassembled WGS sequence"/>
</dbReference>
<reference evidence="4" key="1">
    <citation type="submission" date="2010-07" db="EMBL/GenBank/DDBJ databases">
        <title>The genome sequence of Gaeumannomyces graminis var. tritici strain R3-111a-1.</title>
        <authorList>
            <consortium name="The Broad Institute Genome Sequencing Platform"/>
            <person name="Ma L.-J."/>
            <person name="Dead R."/>
            <person name="Young S."/>
            <person name="Zeng Q."/>
            <person name="Koehrsen M."/>
            <person name="Alvarado L."/>
            <person name="Berlin A."/>
            <person name="Chapman S.B."/>
            <person name="Chen Z."/>
            <person name="Freedman E."/>
            <person name="Gellesch M."/>
            <person name="Goldberg J."/>
            <person name="Griggs A."/>
            <person name="Gujja S."/>
            <person name="Heilman E.R."/>
            <person name="Heiman D."/>
            <person name="Hepburn T."/>
            <person name="Howarth C."/>
            <person name="Jen D."/>
            <person name="Larson L."/>
            <person name="Mehta T."/>
            <person name="Neiman D."/>
            <person name="Pearson M."/>
            <person name="Roberts A."/>
            <person name="Saif S."/>
            <person name="Shea T."/>
            <person name="Shenoy N."/>
            <person name="Sisk P."/>
            <person name="Stolte C."/>
            <person name="Sykes S."/>
            <person name="Walk T."/>
            <person name="White J."/>
            <person name="Yandava C."/>
            <person name="Haas B."/>
            <person name="Nusbaum C."/>
            <person name="Birren B."/>
        </authorList>
    </citation>
    <scope>NUCLEOTIDE SEQUENCE [LARGE SCALE GENOMIC DNA]</scope>
    <source>
        <strain evidence="4">R3-111a-1</strain>
    </source>
</reference>
<dbReference type="EnsemblFungi" id="EJT72272">
    <property type="protein sequence ID" value="EJT72272"/>
    <property type="gene ID" value="GGTG_09138"/>
</dbReference>
<dbReference type="RefSeq" id="XP_009225246.1">
    <property type="nucleotide sequence ID" value="XM_009226982.1"/>
</dbReference>
<reference evidence="3" key="5">
    <citation type="submission" date="2018-04" db="UniProtKB">
        <authorList>
            <consortium name="EnsemblFungi"/>
        </authorList>
    </citation>
    <scope>IDENTIFICATION</scope>
    <source>
        <strain evidence="3">R3-111a-1</strain>
    </source>
</reference>
<reference evidence="2" key="2">
    <citation type="submission" date="2010-07" db="EMBL/GenBank/DDBJ databases">
        <authorList>
            <consortium name="The Broad Institute Genome Sequencing Platform"/>
            <consortium name="Broad Institute Genome Sequencing Center for Infectious Disease"/>
            <person name="Ma L.-J."/>
            <person name="Dead R."/>
            <person name="Young S."/>
            <person name="Zeng Q."/>
            <person name="Koehrsen M."/>
            <person name="Alvarado L."/>
            <person name="Berlin A."/>
            <person name="Chapman S.B."/>
            <person name="Chen Z."/>
            <person name="Freedman E."/>
            <person name="Gellesch M."/>
            <person name="Goldberg J."/>
            <person name="Griggs A."/>
            <person name="Gujja S."/>
            <person name="Heilman E.R."/>
            <person name="Heiman D."/>
            <person name="Hepburn T."/>
            <person name="Howarth C."/>
            <person name="Jen D."/>
            <person name="Larson L."/>
            <person name="Mehta T."/>
            <person name="Neiman D."/>
            <person name="Pearson M."/>
            <person name="Roberts A."/>
            <person name="Saif S."/>
            <person name="Shea T."/>
            <person name="Shenoy N."/>
            <person name="Sisk P."/>
            <person name="Stolte C."/>
            <person name="Sykes S."/>
            <person name="Walk T."/>
            <person name="White J."/>
            <person name="Yandava C."/>
            <person name="Haas B."/>
            <person name="Nusbaum C."/>
            <person name="Birren B."/>
        </authorList>
    </citation>
    <scope>NUCLEOTIDE SEQUENCE</scope>
    <source>
        <strain evidence="2">R3-111a-1</strain>
    </source>
</reference>
<feature type="compositionally biased region" description="Basic and acidic residues" evidence="1">
    <location>
        <begin position="126"/>
        <end position="144"/>
    </location>
</feature>
<dbReference type="AlphaFoldDB" id="J3P6J7"/>
<dbReference type="EMBL" id="GL385399">
    <property type="protein sequence ID" value="EJT72272.1"/>
    <property type="molecule type" value="Genomic_DNA"/>
</dbReference>
<evidence type="ECO:0000256" key="1">
    <source>
        <dbReference type="SAM" id="MobiDB-lite"/>
    </source>
</evidence>
<dbReference type="HOGENOM" id="CLU_1332005_0_0_1"/>
<name>J3P6J7_GAET3</name>
<feature type="region of interest" description="Disordered" evidence="1">
    <location>
        <begin position="115"/>
        <end position="206"/>
    </location>
</feature>
<accession>J3P6J7</accession>
<dbReference type="OrthoDB" id="10647964at2759"/>
<organism evidence="2">
    <name type="scientific">Gaeumannomyces tritici (strain R3-111a-1)</name>
    <name type="common">Wheat and barley take-all root rot fungus</name>
    <name type="synonym">Gaeumannomyces graminis var. tritici</name>
    <dbReference type="NCBI Taxonomy" id="644352"/>
    <lineage>
        <taxon>Eukaryota</taxon>
        <taxon>Fungi</taxon>
        <taxon>Dikarya</taxon>
        <taxon>Ascomycota</taxon>
        <taxon>Pezizomycotina</taxon>
        <taxon>Sordariomycetes</taxon>
        <taxon>Sordariomycetidae</taxon>
        <taxon>Magnaporthales</taxon>
        <taxon>Magnaporthaceae</taxon>
        <taxon>Gaeumannomyces</taxon>
    </lineage>
</organism>
<sequence length="206" mass="22735">MLQKQKWTWQKTKCLGGHEEMMLGEDLGPEDGTRRVKKPSIHPASGLAPANRKEQQLCRFLLGFRRKEATTHPAWMTTRLAHREAATPVSTFCCPNPGTHRQPCVVAQPWKPADLPPQPVASSRRAWKEGGTEPGGQRHVEKKGTVKPMEMEEPGPEKLMCTGGEGSTSMISRQRSRPTEPELFDAAKPSSLLGPPRAIRPGPVPP</sequence>
<evidence type="ECO:0000313" key="4">
    <source>
        <dbReference type="Proteomes" id="UP000006039"/>
    </source>
</evidence>